<dbReference type="PANTHER" id="PTHR43214:SF43">
    <property type="entry name" value="TWO-COMPONENT RESPONSE REGULATOR"/>
    <property type="match status" value="1"/>
</dbReference>
<dbReference type="KEGG" id="orn:DV701_12975"/>
<dbReference type="GO" id="GO:0006355">
    <property type="term" value="P:regulation of DNA-templated transcription"/>
    <property type="evidence" value="ECO:0007669"/>
    <property type="project" value="InterPro"/>
</dbReference>
<keyword evidence="2" id="KW-0597">Phosphoprotein</keyword>
<dbReference type="PRINTS" id="PR00038">
    <property type="entry name" value="HTHLUXR"/>
</dbReference>
<evidence type="ECO:0000259" key="3">
    <source>
        <dbReference type="PROSITE" id="PS50043"/>
    </source>
</evidence>
<dbReference type="Pfam" id="PF00196">
    <property type="entry name" value="GerE"/>
    <property type="match status" value="1"/>
</dbReference>
<organism evidence="5 6">
    <name type="scientific">Ornithinimicrobium avium</name>
    <dbReference type="NCBI Taxonomy" id="2283195"/>
    <lineage>
        <taxon>Bacteria</taxon>
        <taxon>Bacillati</taxon>
        <taxon>Actinomycetota</taxon>
        <taxon>Actinomycetes</taxon>
        <taxon>Micrococcales</taxon>
        <taxon>Ornithinimicrobiaceae</taxon>
        <taxon>Ornithinimicrobium</taxon>
    </lineage>
</organism>
<dbReference type="SUPFAM" id="SSF52172">
    <property type="entry name" value="CheY-like"/>
    <property type="match status" value="1"/>
</dbReference>
<proteinExistence type="predicted"/>
<dbReference type="OrthoDB" id="9816529at2"/>
<dbReference type="PROSITE" id="PS50110">
    <property type="entry name" value="RESPONSE_REGULATORY"/>
    <property type="match status" value="1"/>
</dbReference>
<feature type="domain" description="HTH luxR-type" evidence="3">
    <location>
        <begin position="150"/>
        <end position="210"/>
    </location>
</feature>
<dbReference type="Proteomes" id="UP000253790">
    <property type="component" value="Chromosome"/>
</dbReference>
<dbReference type="SUPFAM" id="SSF46894">
    <property type="entry name" value="C-terminal effector domain of the bipartite response regulators"/>
    <property type="match status" value="1"/>
</dbReference>
<dbReference type="AlphaFoldDB" id="A0A345NPE7"/>
<dbReference type="RefSeq" id="WP_114928823.1">
    <property type="nucleotide sequence ID" value="NZ_CP031229.1"/>
</dbReference>
<feature type="modified residue" description="4-aspartylphosphate" evidence="2">
    <location>
        <position position="51"/>
    </location>
</feature>
<dbReference type="PROSITE" id="PS50043">
    <property type="entry name" value="HTH_LUXR_2"/>
    <property type="match status" value="1"/>
</dbReference>
<keyword evidence="6" id="KW-1185">Reference proteome</keyword>
<dbReference type="InterPro" id="IPR001789">
    <property type="entry name" value="Sig_transdc_resp-reg_receiver"/>
</dbReference>
<dbReference type="CDD" id="cd06170">
    <property type="entry name" value="LuxR_C_like"/>
    <property type="match status" value="1"/>
</dbReference>
<evidence type="ECO:0000256" key="2">
    <source>
        <dbReference type="PROSITE-ProRule" id="PRU00169"/>
    </source>
</evidence>
<feature type="domain" description="Response regulatory" evidence="4">
    <location>
        <begin position="5"/>
        <end position="116"/>
    </location>
</feature>
<dbReference type="InterPro" id="IPR000792">
    <property type="entry name" value="Tscrpt_reg_LuxR_C"/>
</dbReference>
<evidence type="ECO:0000256" key="1">
    <source>
        <dbReference type="ARBA" id="ARBA00023125"/>
    </source>
</evidence>
<name>A0A345NPE7_9MICO</name>
<evidence type="ECO:0000259" key="4">
    <source>
        <dbReference type="PROSITE" id="PS50110"/>
    </source>
</evidence>
<dbReference type="PANTHER" id="PTHR43214">
    <property type="entry name" value="TWO-COMPONENT RESPONSE REGULATOR"/>
    <property type="match status" value="1"/>
</dbReference>
<evidence type="ECO:0000313" key="6">
    <source>
        <dbReference type="Proteomes" id="UP000253790"/>
    </source>
</evidence>
<evidence type="ECO:0000313" key="5">
    <source>
        <dbReference type="EMBL" id="AXH96905.1"/>
    </source>
</evidence>
<dbReference type="EMBL" id="CP031229">
    <property type="protein sequence ID" value="AXH96905.1"/>
    <property type="molecule type" value="Genomic_DNA"/>
</dbReference>
<dbReference type="InterPro" id="IPR039420">
    <property type="entry name" value="WalR-like"/>
</dbReference>
<keyword evidence="1 5" id="KW-0238">DNA-binding</keyword>
<dbReference type="GO" id="GO:0000160">
    <property type="term" value="P:phosphorelay signal transduction system"/>
    <property type="evidence" value="ECO:0007669"/>
    <property type="project" value="InterPro"/>
</dbReference>
<dbReference type="InterPro" id="IPR016032">
    <property type="entry name" value="Sig_transdc_resp-reg_C-effctor"/>
</dbReference>
<dbReference type="GO" id="GO:0003677">
    <property type="term" value="F:DNA binding"/>
    <property type="evidence" value="ECO:0007669"/>
    <property type="project" value="UniProtKB-KW"/>
</dbReference>
<gene>
    <name evidence="5" type="ORF">DV701_12975</name>
</gene>
<reference evidence="5 6" key="1">
    <citation type="submission" date="2018-07" db="EMBL/GenBank/DDBJ databases">
        <title>Complete genome sequencing of Ornithinimicrobium sp. AMA3305.</title>
        <authorList>
            <person name="Bae J.-W."/>
        </authorList>
    </citation>
    <scope>NUCLEOTIDE SEQUENCE [LARGE SCALE GENOMIC DNA]</scope>
    <source>
        <strain evidence="5 6">AMA3305</strain>
    </source>
</reference>
<dbReference type="Gene3D" id="3.40.50.2300">
    <property type="match status" value="1"/>
</dbReference>
<accession>A0A345NPE7</accession>
<dbReference type="SMART" id="SM00421">
    <property type="entry name" value="HTH_LUXR"/>
    <property type="match status" value="1"/>
</dbReference>
<sequence>MTAVSVAIVNDYPLVVAGLTLMLQPFADRVHVVDLAVDAVPDRPADVVLYDTFAGPEPRDRVLEEILARDATARVVLYTWALEDDLVDDALRAGFAGYVDKAATAGELVAAIERVAAAEGDVVVRHDAAEAALDGDGLNGPSGRWPGMEHQLSAREAEVVAFITQGLSNQDITQRAYLSINTVKTYIRSAYQKMGVSTRSQAVRWGMEHGLDHAGQCAEDPAGDRPAEAR</sequence>
<protein>
    <submittedName>
        <fullName evidence="5">DNA-binding response regulator</fullName>
    </submittedName>
</protein>
<dbReference type="InterPro" id="IPR011006">
    <property type="entry name" value="CheY-like_superfamily"/>
</dbReference>